<dbReference type="Pfam" id="PF09297">
    <property type="entry name" value="Zn_ribbon_NUD"/>
    <property type="match status" value="1"/>
</dbReference>
<sequence length="280" mass="32305">MSRESIYNRYIPAVIPDPENDNCAYWFVFNQNKLLVTDNEIKIPCTKNIEEFDIFPIRTQYLGTLDGHPCYSAEVNFDTDELKKMDFRELRSLYGVLDEDVFLLAGKAFQIVNWDQTHQYCGRCGFQTEALQGENAKICPECGFISYTRISPAIITAVLKDDKILLARGSNFPENWYSIIAGFVEPGETLEECVKREVAEEVGLKVKNIRYFGSQPWPFPHSLMIGFISEYESGEICVDNYEITDAKWFSIDNLPELPSKMSISREIIDWYIKSMKSKQL</sequence>
<accession>A0A9E5A0C8</accession>
<keyword evidence="4 10" id="KW-0378">Hydrolase</keyword>
<dbReference type="SUPFAM" id="SSF55811">
    <property type="entry name" value="Nudix"/>
    <property type="match status" value="2"/>
</dbReference>
<dbReference type="AlphaFoldDB" id="A0A9E5A0C8"/>
<dbReference type="FunFam" id="3.90.79.10:FF:000051">
    <property type="entry name" value="Probable NADH pyrophosphatase"/>
    <property type="match status" value="1"/>
</dbReference>
<dbReference type="GO" id="GO:0000210">
    <property type="term" value="F:NAD+ diphosphatase activity"/>
    <property type="evidence" value="ECO:0007669"/>
    <property type="project" value="InterPro"/>
</dbReference>
<proteinExistence type="inferred from homology"/>
<dbReference type="PANTHER" id="PTHR11383">
    <property type="entry name" value="NUCLEOSIDE DIPHOSPHATE-LINKED MOIETY X MOTIF 13"/>
    <property type="match status" value="1"/>
</dbReference>
<organism evidence="10">
    <name type="scientific">Methanobacterium veterum</name>
    <dbReference type="NCBI Taxonomy" id="408577"/>
    <lineage>
        <taxon>Archaea</taxon>
        <taxon>Methanobacteriati</taxon>
        <taxon>Methanobacteriota</taxon>
        <taxon>Methanomada group</taxon>
        <taxon>Methanobacteria</taxon>
        <taxon>Methanobacteriales</taxon>
        <taxon>Methanobacteriaceae</taxon>
        <taxon>Methanobacterium</taxon>
    </lineage>
</organism>
<evidence type="ECO:0000256" key="3">
    <source>
        <dbReference type="ARBA" id="ARBA00022723"/>
    </source>
</evidence>
<dbReference type="PRINTS" id="PR00502">
    <property type="entry name" value="NUDIXFAMILY"/>
</dbReference>
<protein>
    <recommendedName>
        <fullName evidence="2">NAD(+) diphosphatase</fullName>
        <ecNumber evidence="2">3.6.1.22</ecNumber>
    </recommendedName>
</protein>
<gene>
    <name evidence="10" type="primary">nudC</name>
    <name evidence="10" type="ORF">O3H35_06500</name>
    <name evidence="9" type="ORF">O3H54_01390</name>
</gene>
<evidence type="ECO:0000256" key="1">
    <source>
        <dbReference type="ARBA" id="ARBA00001946"/>
    </source>
</evidence>
<feature type="domain" description="Nudix hydrolase" evidence="8">
    <location>
        <begin position="146"/>
        <end position="273"/>
    </location>
</feature>
<keyword evidence="3" id="KW-0479">Metal-binding</keyword>
<dbReference type="InterPro" id="IPR020476">
    <property type="entry name" value="Nudix_hydrolase"/>
</dbReference>
<evidence type="ECO:0000256" key="4">
    <source>
        <dbReference type="ARBA" id="ARBA00022801"/>
    </source>
</evidence>
<dbReference type="InterPro" id="IPR020084">
    <property type="entry name" value="NUDIX_hydrolase_CS"/>
</dbReference>
<dbReference type="Gene3D" id="3.90.79.20">
    <property type="match status" value="1"/>
</dbReference>
<dbReference type="CDD" id="cd03429">
    <property type="entry name" value="NUDIX_NADH_pyrophosphatase_Nudt13"/>
    <property type="match status" value="1"/>
</dbReference>
<dbReference type="Proteomes" id="UP001074446">
    <property type="component" value="Unassembled WGS sequence"/>
</dbReference>
<dbReference type="PROSITE" id="PS51462">
    <property type="entry name" value="NUDIX"/>
    <property type="match status" value="1"/>
</dbReference>
<evidence type="ECO:0000259" key="8">
    <source>
        <dbReference type="PROSITE" id="PS51462"/>
    </source>
</evidence>
<dbReference type="InterPro" id="IPR022925">
    <property type="entry name" value="RNA_Hydrolase_NudC"/>
</dbReference>
<dbReference type="EC" id="3.6.1.22" evidence="2"/>
<dbReference type="InterPro" id="IPR049734">
    <property type="entry name" value="NudC-like_C"/>
</dbReference>
<dbReference type="InterPro" id="IPR015797">
    <property type="entry name" value="NUDIX_hydrolase-like_dom_sf"/>
</dbReference>
<dbReference type="InterPro" id="IPR015375">
    <property type="entry name" value="NADH_PPase-like_N"/>
</dbReference>
<dbReference type="RefSeq" id="WP_048081350.1">
    <property type="nucleotide sequence ID" value="NZ_JAPVER010000018.1"/>
</dbReference>
<dbReference type="PANTHER" id="PTHR11383:SF3">
    <property type="entry name" value="NAD(P)H PYROPHOSPHATASE NUDT13, MITOCHONDRIAL"/>
    <property type="match status" value="1"/>
</dbReference>
<keyword evidence="5" id="KW-0460">Magnesium</keyword>
<keyword evidence="7" id="KW-0464">Manganese</keyword>
<evidence type="ECO:0000313" key="9">
    <source>
        <dbReference type="EMBL" id="MCZ3364524.1"/>
    </source>
</evidence>
<dbReference type="PROSITE" id="PS00893">
    <property type="entry name" value="NUDIX_BOX"/>
    <property type="match status" value="1"/>
</dbReference>
<evidence type="ECO:0000313" key="10">
    <source>
        <dbReference type="EMBL" id="MCZ3372277.1"/>
    </source>
</evidence>
<dbReference type="NCBIfam" id="NF001299">
    <property type="entry name" value="PRK00241.1"/>
    <property type="match status" value="1"/>
</dbReference>
<keyword evidence="11" id="KW-1185">Reference proteome</keyword>
<dbReference type="EMBL" id="JAPVER010000018">
    <property type="protein sequence ID" value="MCZ3364524.1"/>
    <property type="molecule type" value="Genomic_DNA"/>
</dbReference>
<comment type="caution">
    <text evidence="10">The sequence shown here is derived from an EMBL/GenBank/DDBJ whole genome shotgun (WGS) entry which is preliminary data.</text>
</comment>
<dbReference type="Pfam" id="PF09296">
    <property type="entry name" value="NUDIX-like"/>
    <property type="match status" value="1"/>
</dbReference>
<evidence type="ECO:0000256" key="5">
    <source>
        <dbReference type="ARBA" id="ARBA00022842"/>
    </source>
</evidence>
<dbReference type="Gene3D" id="3.90.79.10">
    <property type="entry name" value="Nucleoside Triphosphate Pyrophosphohydrolase"/>
    <property type="match status" value="1"/>
</dbReference>
<dbReference type="GO" id="GO:0046872">
    <property type="term" value="F:metal ion binding"/>
    <property type="evidence" value="ECO:0007669"/>
    <property type="project" value="UniProtKB-KW"/>
</dbReference>
<evidence type="ECO:0000256" key="2">
    <source>
        <dbReference type="ARBA" id="ARBA00012381"/>
    </source>
</evidence>
<evidence type="ECO:0000313" key="11">
    <source>
        <dbReference type="Proteomes" id="UP001068021"/>
    </source>
</evidence>
<dbReference type="InterPro" id="IPR000086">
    <property type="entry name" value="NUDIX_hydrolase_dom"/>
</dbReference>
<keyword evidence="6" id="KW-0520">NAD</keyword>
<dbReference type="EMBL" id="JAPVES010000030">
    <property type="protein sequence ID" value="MCZ3372277.1"/>
    <property type="molecule type" value="Genomic_DNA"/>
</dbReference>
<evidence type="ECO:0000256" key="7">
    <source>
        <dbReference type="ARBA" id="ARBA00023211"/>
    </source>
</evidence>
<dbReference type="Pfam" id="PF00293">
    <property type="entry name" value="NUDIX"/>
    <property type="match status" value="1"/>
</dbReference>
<dbReference type="InterPro" id="IPR015376">
    <property type="entry name" value="Znr_NADH_PPase"/>
</dbReference>
<reference evidence="10" key="1">
    <citation type="submission" date="2022-12" db="EMBL/GenBank/DDBJ databases">
        <title>Reclassification of two methanogenic archaea species isolated from the Kolyma lowland permafrost.</title>
        <authorList>
            <person name="Trubitsyn V.E."/>
            <person name="Rivkina E.M."/>
            <person name="Shcherbakova V.A."/>
        </authorList>
    </citation>
    <scope>NUCLEOTIDE SEQUENCE</scope>
    <source>
        <strain evidence="9">M2</strain>
        <strain evidence="10">MK4</strain>
    </source>
</reference>
<dbReference type="Proteomes" id="UP001068021">
    <property type="component" value="Unassembled WGS sequence"/>
</dbReference>
<name>A0A9E5A0C8_9EURY</name>
<dbReference type="HAMAP" id="MF_00297">
    <property type="entry name" value="Nudix_NudC"/>
    <property type="match status" value="1"/>
</dbReference>
<comment type="cofactor">
    <cofactor evidence="1">
        <name>Mg(2+)</name>
        <dbReference type="ChEBI" id="CHEBI:18420"/>
    </cofactor>
</comment>
<evidence type="ECO:0000256" key="6">
    <source>
        <dbReference type="ARBA" id="ARBA00023027"/>
    </source>
</evidence>